<evidence type="ECO:0000313" key="2">
    <source>
        <dbReference type="Proteomes" id="UP000035740"/>
    </source>
</evidence>
<evidence type="ECO:0000313" key="1">
    <source>
        <dbReference type="EMBL" id="KMS95121.1"/>
    </source>
</evidence>
<dbReference type="AlphaFoldDB" id="A0A0J8B2B1"/>
<proteinExistence type="predicted"/>
<dbReference type="Gramene" id="KMS95121">
    <property type="protein sequence ID" value="KMS95121"/>
    <property type="gene ID" value="BVRB_012170"/>
</dbReference>
<sequence>MTPPARRRELHFQTQTPLLWSTVAVNSLSVFYF</sequence>
<organism evidence="1 2">
    <name type="scientific">Beta vulgaris subsp. vulgaris</name>
    <name type="common">Beet</name>
    <dbReference type="NCBI Taxonomy" id="3555"/>
    <lineage>
        <taxon>Eukaryota</taxon>
        <taxon>Viridiplantae</taxon>
        <taxon>Streptophyta</taxon>
        <taxon>Embryophyta</taxon>
        <taxon>Tracheophyta</taxon>
        <taxon>Spermatophyta</taxon>
        <taxon>Magnoliopsida</taxon>
        <taxon>eudicotyledons</taxon>
        <taxon>Gunneridae</taxon>
        <taxon>Pentapetalae</taxon>
        <taxon>Caryophyllales</taxon>
        <taxon>Chenopodiaceae</taxon>
        <taxon>Betoideae</taxon>
        <taxon>Beta</taxon>
    </lineage>
</organism>
<accession>A0A0J8B2B1</accession>
<keyword evidence="2" id="KW-1185">Reference proteome</keyword>
<dbReference type="Proteomes" id="UP000035740">
    <property type="component" value="Unassembled WGS sequence"/>
</dbReference>
<name>A0A0J8B2B1_BETVV</name>
<protein>
    <submittedName>
        <fullName evidence="1">Uncharacterized protein</fullName>
    </submittedName>
</protein>
<gene>
    <name evidence="1" type="ORF">BVRB_012170</name>
</gene>
<dbReference type="EMBL" id="KQ090542">
    <property type="protein sequence ID" value="KMS95121.1"/>
    <property type="molecule type" value="Genomic_DNA"/>
</dbReference>
<reference evidence="1 2" key="1">
    <citation type="journal article" date="2014" name="Nature">
        <title>The genome of the recently domesticated crop plant sugar beet (Beta vulgaris).</title>
        <authorList>
            <person name="Dohm J.C."/>
            <person name="Minoche A.E."/>
            <person name="Holtgrawe D."/>
            <person name="Capella-Gutierrez S."/>
            <person name="Zakrzewski F."/>
            <person name="Tafer H."/>
            <person name="Rupp O."/>
            <person name="Sorensen T.R."/>
            <person name="Stracke R."/>
            <person name="Reinhardt R."/>
            <person name="Goesmann A."/>
            <person name="Kraft T."/>
            <person name="Schulz B."/>
            <person name="Stadler P.F."/>
            <person name="Schmidt T."/>
            <person name="Gabaldon T."/>
            <person name="Lehrach H."/>
            <person name="Weisshaar B."/>
            <person name="Himmelbauer H."/>
        </authorList>
    </citation>
    <scope>NUCLEOTIDE SEQUENCE [LARGE SCALE GENOMIC DNA]</scope>
    <source>
        <tissue evidence="1">Taproot</tissue>
    </source>
</reference>